<sequence>MAEILGCGDGTVYDKIDFIHRQCRLFVAERERRLPEMTFDRLDICTDQQTYLVNWPARRVRKQVLINGTASVECQSRYLFGPSLGHDPETTISEVEELRAAVGDDAKPEHMQTYAHYWTEARYLREAGQAGSGLTVDDQLPAQGVLIAGQYDLHGHFHFLRYLLGGAAHLNFFMDEDGSMPVACLGAFADRVATRTADIFQVSIAKDLTIDQRRAKQHDAEQRFAVDKAAHPGLADWEVRRAVAETRVATARATSPLPHRKLQDVVIDLLFPDFAEPDKKVRFTTDMDDYDDAKVARRLLRATLWPVDSVFAQMRRRLRLVERGISSPRRGRAIWHINAPYNPIMLAKVLFIFSVWHNYVGPRGTKETPAMRLGLAKGPVRMEDILYFDVRDGLRPAL</sequence>
<evidence type="ECO:0000313" key="1">
    <source>
        <dbReference type="EMBL" id="MDQ2104608.1"/>
    </source>
</evidence>
<evidence type="ECO:0000313" key="2">
    <source>
        <dbReference type="Proteomes" id="UP001227317"/>
    </source>
</evidence>
<name>A0ABU0WK84_9PROT</name>
<gene>
    <name evidence="1" type="ORF">QSG27_18050</name>
</gene>
<comment type="caution">
    <text evidence="1">The sequence shown here is derived from an EMBL/GenBank/DDBJ whole genome shotgun (WGS) entry which is preliminary data.</text>
</comment>
<protein>
    <submittedName>
        <fullName evidence="1">Uncharacterized protein</fullName>
    </submittedName>
</protein>
<reference evidence="1 2" key="1">
    <citation type="submission" date="2023-06" db="EMBL/GenBank/DDBJ databases">
        <title>Azospirillum isscasensis sp.nov, a bacterium isolated from rhizosphere soil of rice.</title>
        <authorList>
            <person name="Wang H."/>
        </authorList>
    </citation>
    <scope>NUCLEOTIDE SEQUENCE [LARGE SCALE GENOMIC DNA]</scope>
    <source>
        <strain evidence="1 2">C340-1</strain>
    </source>
</reference>
<dbReference type="Proteomes" id="UP001227317">
    <property type="component" value="Unassembled WGS sequence"/>
</dbReference>
<keyword evidence="2" id="KW-1185">Reference proteome</keyword>
<organism evidence="1 2">
    <name type="scientific">Azospirillum isscasi</name>
    <dbReference type="NCBI Taxonomy" id="3053926"/>
    <lineage>
        <taxon>Bacteria</taxon>
        <taxon>Pseudomonadati</taxon>
        <taxon>Pseudomonadota</taxon>
        <taxon>Alphaproteobacteria</taxon>
        <taxon>Rhodospirillales</taxon>
        <taxon>Azospirillaceae</taxon>
        <taxon>Azospirillum</taxon>
    </lineage>
</organism>
<accession>A0ABU0WK84</accession>
<dbReference type="RefSeq" id="WP_306708523.1">
    <property type="nucleotide sequence ID" value="NZ_JAUJFI010000094.1"/>
</dbReference>
<dbReference type="EMBL" id="JAUJFI010000094">
    <property type="protein sequence ID" value="MDQ2104608.1"/>
    <property type="molecule type" value="Genomic_DNA"/>
</dbReference>
<proteinExistence type="predicted"/>